<keyword evidence="3" id="KW-1185">Reference proteome</keyword>
<evidence type="ECO:0000313" key="2">
    <source>
        <dbReference type="EMBL" id="KAG8234294.1"/>
    </source>
</evidence>
<evidence type="ECO:0000313" key="3">
    <source>
        <dbReference type="Proteomes" id="UP000792457"/>
    </source>
</evidence>
<keyword evidence="1" id="KW-0812">Transmembrane</keyword>
<sequence>MHLVLWQTNFMSFANIVLVVCTLHNFLLLTKDSCENYSTLGFADSEHPETHEIIPGNWCKDRKILWTYTTLRHLISPYSRLAVTLRFLASRDSYTSLIYTKQSISENLPEVCEAIITTLKQYVMVKGIFLTALAVLMVNIQILGPEHSRSLYFNYKGKHSIVLMAFADANYNRKIQQRMLQLPNPEPLLSREELVPFVFVVDDAFTLSENIMKPYPGQTWEFFAGMCV</sequence>
<organism evidence="2 3">
    <name type="scientific">Ladona fulva</name>
    <name type="common">Scarce chaser dragonfly</name>
    <name type="synonym">Libellula fulva</name>
    <dbReference type="NCBI Taxonomy" id="123851"/>
    <lineage>
        <taxon>Eukaryota</taxon>
        <taxon>Metazoa</taxon>
        <taxon>Ecdysozoa</taxon>
        <taxon>Arthropoda</taxon>
        <taxon>Hexapoda</taxon>
        <taxon>Insecta</taxon>
        <taxon>Pterygota</taxon>
        <taxon>Palaeoptera</taxon>
        <taxon>Odonata</taxon>
        <taxon>Epiprocta</taxon>
        <taxon>Anisoptera</taxon>
        <taxon>Libelluloidea</taxon>
        <taxon>Libellulidae</taxon>
        <taxon>Ladona</taxon>
    </lineage>
</organism>
<reference evidence="2" key="2">
    <citation type="submission" date="2017-10" db="EMBL/GenBank/DDBJ databases">
        <title>Ladona fulva Genome sequencing and assembly.</title>
        <authorList>
            <person name="Murali S."/>
            <person name="Richards S."/>
            <person name="Bandaranaike D."/>
            <person name="Bellair M."/>
            <person name="Blankenburg K."/>
            <person name="Chao H."/>
            <person name="Dinh H."/>
            <person name="Doddapaneni H."/>
            <person name="Dugan-Rocha S."/>
            <person name="Elkadiri S."/>
            <person name="Gnanaolivu R."/>
            <person name="Hernandez B."/>
            <person name="Skinner E."/>
            <person name="Javaid M."/>
            <person name="Lee S."/>
            <person name="Li M."/>
            <person name="Ming W."/>
            <person name="Munidasa M."/>
            <person name="Muniz J."/>
            <person name="Nguyen L."/>
            <person name="Hughes D."/>
            <person name="Osuji N."/>
            <person name="Pu L.-L."/>
            <person name="Puazo M."/>
            <person name="Qu C."/>
            <person name="Quiroz J."/>
            <person name="Raj R."/>
            <person name="Weissenberger G."/>
            <person name="Xin Y."/>
            <person name="Zou X."/>
            <person name="Han Y."/>
            <person name="Worley K."/>
            <person name="Muzny D."/>
            <person name="Gibbs R."/>
        </authorList>
    </citation>
    <scope>NUCLEOTIDE SEQUENCE</scope>
    <source>
        <strain evidence="2">Sampled in the wild</strain>
    </source>
</reference>
<name>A0A8K0KFG5_LADFU</name>
<accession>A0A8K0KFG5</accession>
<feature type="transmembrane region" description="Helical" evidence="1">
    <location>
        <begin position="123"/>
        <end position="144"/>
    </location>
</feature>
<proteinExistence type="predicted"/>
<keyword evidence="1" id="KW-1133">Transmembrane helix</keyword>
<dbReference type="EMBL" id="KZ308794">
    <property type="protein sequence ID" value="KAG8234294.1"/>
    <property type="molecule type" value="Genomic_DNA"/>
</dbReference>
<dbReference type="AlphaFoldDB" id="A0A8K0KFG5"/>
<gene>
    <name evidence="2" type="ORF">J437_LFUL015019</name>
</gene>
<protein>
    <submittedName>
        <fullName evidence="2">Uncharacterized protein</fullName>
    </submittedName>
</protein>
<evidence type="ECO:0000256" key="1">
    <source>
        <dbReference type="SAM" id="Phobius"/>
    </source>
</evidence>
<comment type="caution">
    <text evidence="2">The sequence shown here is derived from an EMBL/GenBank/DDBJ whole genome shotgun (WGS) entry which is preliminary data.</text>
</comment>
<feature type="transmembrane region" description="Helical" evidence="1">
    <location>
        <begin position="12"/>
        <end position="30"/>
    </location>
</feature>
<keyword evidence="1" id="KW-0472">Membrane</keyword>
<dbReference type="Proteomes" id="UP000792457">
    <property type="component" value="Unassembled WGS sequence"/>
</dbReference>
<reference evidence="2" key="1">
    <citation type="submission" date="2013-04" db="EMBL/GenBank/DDBJ databases">
        <authorList>
            <person name="Qu J."/>
            <person name="Murali S.C."/>
            <person name="Bandaranaike D."/>
            <person name="Bellair M."/>
            <person name="Blankenburg K."/>
            <person name="Chao H."/>
            <person name="Dinh H."/>
            <person name="Doddapaneni H."/>
            <person name="Downs B."/>
            <person name="Dugan-Rocha S."/>
            <person name="Elkadiri S."/>
            <person name="Gnanaolivu R.D."/>
            <person name="Hernandez B."/>
            <person name="Javaid M."/>
            <person name="Jayaseelan J.C."/>
            <person name="Lee S."/>
            <person name="Li M."/>
            <person name="Ming W."/>
            <person name="Munidasa M."/>
            <person name="Muniz J."/>
            <person name="Nguyen L."/>
            <person name="Ongeri F."/>
            <person name="Osuji N."/>
            <person name="Pu L.-L."/>
            <person name="Puazo M."/>
            <person name="Qu C."/>
            <person name="Quiroz J."/>
            <person name="Raj R."/>
            <person name="Weissenberger G."/>
            <person name="Xin Y."/>
            <person name="Zou X."/>
            <person name="Han Y."/>
            <person name="Richards S."/>
            <person name="Worley K."/>
            <person name="Muzny D."/>
            <person name="Gibbs R."/>
        </authorList>
    </citation>
    <scope>NUCLEOTIDE SEQUENCE</scope>
    <source>
        <strain evidence="2">Sampled in the wild</strain>
    </source>
</reference>